<name>A0A3D9HDT9_9PROT</name>
<dbReference type="InterPro" id="IPR013424">
    <property type="entry name" value="Ice-binding_C"/>
</dbReference>
<reference evidence="2 3" key="1">
    <citation type="submission" date="2018-07" db="EMBL/GenBank/DDBJ databases">
        <title>Genomic Encyclopedia of Type Strains, Phase III (KMG-III): the genomes of soil and plant-associated and newly described type strains.</title>
        <authorList>
            <person name="Whitman W."/>
        </authorList>
    </citation>
    <scope>NUCLEOTIDE SEQUENCE [LARGE SCALE GENOMIC DNA]</scope>
    <source>
        <strain evidence="2 3">CECT 8488</strain>
    </source>
</reference>
<evidence type="ECO:0000313" key="2">
    <source>
        <dbReference type="EMBL" id="RED47637.1"/>
    </source>
</evidence>
<evidence type="ECO:0000313" key="3">
    <source>
        <dbReference type="Proteomes" id="UP000256845"/>
    </source>
</evidence>
<keyword evidence="3" id="KW-1185">Reference proteome</keyword>
<accession>A0A3D9HDT9</accession>
<dbReference type="EMBL" id="QRDW01000009">
    <property type="protein sequence ID" value="RED47637.1"/>
    <property type="molecule type" value="Genomic_DNA"/>
</dbReference>
<protein>
    <submittedName>
        <fullName evidence="2">Putative secreted protein with PEP-CTERM sorting signal</fullName>
    </submittedName>
</protein>
<evidence type="ECO:0000259" key="1">
    <source>
        <dbReference type="Pfam" id="PF07589"/>
    </source>
</evidence>
<dbReference type="NCBIfam" id="TIGR02595">
    <property type="entry name" value="PEP_CTERM"/>
    <property type="match status" value="1"/>
</dbReference>
<dbReference type="Proteomes" id="UP000256845">
    <property type="component" value="Unassembled WGS sequence"/>
</dbReference>
<organism evidence="2 3">
    <name type="scientific">Aestuariispira insulae</name>
    <dbReference type="NCBI Taxonomy" id="1461337"/>
    <lineage>
        <taxon>Bacteria</taxon>
        <taxon>Pseudomonadati</taxon>
        <taxon>Pseudomonadota</taxon>
        <taxon>Alphaproteobacteria</taxon>
        <taxon>Rhodospirillales</taxon>
        <taxon>Kiloniellaceae</taxon>
        <taxon>Aestuariispira</taxon>
    </lineage>
</organism>
<proteinExistence type="predicted"/>
<comment type="caution">
    <text evidence="2">The sequence shown here is derived from an EMBL/GenBank/DDBJ whole genome shotgun (WGS) entry which is preliminary data.</text>
</comment>
<dbReference type="Pfam" id="PF07589">
    <property type="entry name" value="PEP-CTERM"/>
    <property type="match status" value="1"/>
</dbReference>
<feature type="domain" description="Ice-binding protein C-terminal" evidence="1">
    <location>
        <begin position="196"/>
        <end position="217"/>
    </location>
</feature>
<sequence length="219" mass="24114">MKRLAVAALPALAGFVPGWGSGAEATLVMGSFEGRLDQVDARLASDFAMGDHFSGHFIYDTDALPNRVGQITTYRQDIIRSFEFTINGRDFQNPVLNNSMRVLDDLNGSQDQLRIKSSFAGAETLAGFLLDFVSIGLLDFDHQALADDLPPQSLPAVEDFEGRDFQLHVVNPANDPFDRIHLSGELDRLNLEVVLVPEPPLVLLLGLGLIAIGWRRRRS</sequence>
<gene>
    <name evidence="2" type="ORF">DFP90_1091</name>
</gene>
<dbReference type="AlphaFoldDB" id="A0A3D9HDT9"/>